<organism evidence="2 3">
    <name type="scientific">Archangium gephyra</name>
    <dbReference type="NCBI Taxonomy" id="48"/>
    <lineage>
        <taxon>Bacteria</taxon>
        <taxon>Pseudomonadati</taxon>
        <taxon>Myxococcota</taxon>
        <taxon>Myxococcia</taxon>
        <taxon>Myxococcales</taxon>
        <taxon>Cystobacterineae</taxon>
        <taxon>Archangiaceae</taxon>
        <taxon>Archangium</taxon>
    </lineage>
</organism>
<sequence>MNWLRGTGRSLLVLLCSLAALPALAQEVAKSPGFKIGDGALHPYLQLDARYDSLVGYFNLDSAGNLVPSGELVLHARPGVRFDLTTPSTSVAFNGNAEYLWFTGLISPGSRALSRLQASVGLDTAFNKDGAVEFQLGDQLTRSDRTQNPALGIGAISLFNNVYLAAPIHPGGRALEVTPKVAWSVEFFERLVNGIANFCPAGTPACEPSQSNYSNLNFGANARWRFLPKTAVIVDVNADWRYYFNDPTNGKVIFRSLAGLGGLITPRISATLLGGYAGDFTNGSIHTFIANAELGYTVSESTRIAIGYSRNALPVPIVGTLIDDRGYLRGGVGFLSNRLTFNGQFSVDYLTFLSAPTNAAAPTPNPTRSDVVLALSVGPNFVVTSWFDIGAGYTLSYRTTQNVTGPALLGLNYLRHEAMLRLDFHY</sequence>
<evidence type="ECO:0000256" key="1">
    <source>
        <dbReference type="SAM" id="SignalP"/>
    </source>
</evidence>
<proteinExistence type="predicted"/>
<dbReference type="AlphaFoldDB" id="A0A2W5T999"/>
<protein>
    <submittedName>
        <fullName evidence="2">Uncharacterized protein</fullName>
    </submittedName>
</protein>
<evidence type="ECO:0000313" key="3">
    <source>
        <dbReference type="Proteomes" id="UP000249061"/>
    </source>
</evidence>
<keyword evidence="1" id="KW-0732">Signal</keyword>
<dbReference type="SUPFAM" id="SSF56935">
    <property type="entry name" value="Porins"/>
    <property type="match status" value="1"/>
</dbReference>
<feature type="chain" id="PRO_5016153684" evidence="1">
    <location>
        <begin position="26"/>
        <end position="426"/>
    </location>
</feature>
<reference evidence="2 3" key="1">
    <citation type="submission" date="2017-08" db="EMBL/GenBank/DDBJ databases">
        <title>Infants hospitalized years apart are colonized by the same room-sourced microbial strains.</title>
        <authorList>
            <person name="Brooks B."/>
            <person name="Olm M.R."/>
            <person name="Firek B.A."/>
            <person name="Baker R."/>
            <person name="Thomas B.C."/>
            <person name="Morowitz M.J."/>
            <person name="Banfield J.F."/>
        </authorList>
    </citation>
    <scope>NUCLEOTIDE SEQUENCE [LARGE SCALE GENOMIC DNA]</scope>
    <source>
        <strain evidence="2">S2_003_000_R2_14</strain>
    </source>
</reference>
<accession>A0A2W5T999</accession>
<name>A0A2W5T999_9BACT</name>
<evidence type="ECO:0000313" key="2">
    <source>
        <dbReference type="EMBL" id="PZR09613.1"/>
    </source>
</evidence>
<gene>
    <name evidence="2" type="ORF">DI536_22000</name>
</gene>
<feature type="signal peptide" evidence="1">
    <location>
        <begin position="1"/>
        <end position="25"/>
    </location>
</feature>
<dbReference type="EMBL" id="QFQP01000020">
    <property type="protein sequence ID" value="PZR09613.1"/>
    <property type="molecule type" value="Genomic_DNA"/>
</dbReference>
<dbReference type="Proteomes" id="UP000249061">
    <property type="component" value="Unassembled WGS sequence"/>
</dbReference>
<comment type="caution">
    <text evidence="2">The sequence shown here is derived from an EMBL/GenBank/DDBJ whole genome shotgun (WGS) entry which is preliminary data.</text>
</comment>